<sequence length="225" mass="24165">MPLSLRACPSRFSRGWATSTRSRRRLPMLWGHHRDRECHALGMRCARGPALPAWVPCLAAAGFAAHPSAVPRVAEQRVHRRPRLREVVLPAPLATGAGSGNVPALPSPRPTCSRLESATPVTAQLPRRGAGRPYTHPLRLIHLDATVPGPRARMHPHTAQRAAVPRALAFPSYARLRLAGYSPLPPNARAVPASESPPCTGIPLDARDAAALPGIDFPARLVPHA</sequence>
<protein>
    <submittedName>
        <fullName evidence="2">Uncharacterized protein</fullName>
    </submittedName>
</protein>
<gene>
    <name evidence="2" type="ORF">B0H15DRAFT_951288</name>
</gene>
<proteinExistence type="predicted"/>
<evidence type="ECO:0000313" key="3">
    <source>
        <dbReference type="Proteomes" id="UP001222325"/>
    </source>
</evidence>
<reference evidence="2" key="1">
    <citation type="submission" date="2023-03" db="EMBL/GenBank/DDBJ databases">
        <title>Massive genome expansion in bonnet fungi (Mycena s.s.) driven by repeated elements and novel gene families across ecological guilds.</title>
        <authorList>
            <consortium name="Lawrence Berkeley National Laboratory"/>
            <person name="Harder C.B."/>
            <person name="Miyauchi S."/>
            <person name="Viragh M."/>
            <person name="Kuo A."/>
            <person name="Thoen E."/>
            <person name="Andreopoulos B."/>
            <person name="Lu D."/>
            <person name="Skrede I."/>
            <person name="Drula E."/>
            <person name="Henrissat B."/>
            <person name="Morin E."/>
            <person name="Kohler A."/>
            <person name="Barry K."/>
            <person name="LaButti K."/>
            <person name="Morin E."/>
            <person name="Salamov A."/>
            <person name="Lipzen A."/>
            <person name="Mereny Z."/>
            <person name="Hegedus B."/>
            <person name="Baldrian P."/>
            <person name="Stursova M."/>
            <person name="Weitz H."/>
            <person name="Taylor A."/>
            <person name="Grigoriev I.V."/>
            <person name="Nagy L.G."/>
            <person name="Martin F."/>
            <person name="Kauserud H."/>
        </authorList>
    </citation>
    <scope>NUCLEOTIDE SEQUENCE</scope>
    <source>
        <strain evidence="2">CBHHK173m</strain>
    </source>
</reference>
<comment type="caution">
    <text evidence="2">The sequence shown here is derived from an EMBL/GenBank/DDBJ whole genome shotgun (WGS) entry which is preliminary data.</text>
</comment>
<name>A0AAD6TZP6_9AGAR</name>
<keyword evidence="3" id="KW-1185">Reference proteome</keyword>
<accession>A0AAD6TZP6</accession>
<evidence type="ECO:0000256" key="1">
    <source>
        <dbReference type="SAM" id="MobiDB-lite"/>
    </source>
</evidence>
<dbReference type="EMBL" id="JARJCN010000036">
    <property type="protein sequence ID" value="KAJ7084781.1"/>
    <property type="molecule type" value="Genomic_DNA"/>
</dbReference>
<dbReference type="Proteomes" id="UP001222325">
    <property type="component" value="Unassembled WGS sequence"/>
</dbReference>
<organism evidence="2 3">
    <name type="scientific">Mycena belliarum</name>
    <dbReference type="NCBI Taxonomy" id="1033014"/>
    <lineage>
        <taxon>Eukaryota</taxon>
        <taxon>Fungi</taxon>
        <taxon>Dikarya</taxon>
        <taxon>Basidiomycota</taxon>
        <taxon>Agaricomycotina</taxon>
        <taxon>Agaricomycetes</taxon>
        <taxon>Agaricomycetidae</taxon>
        <taxon>Agaricales</taxon>
        <taxon>Marasmiineae</taxon>
        <taxon>Mycenaceae</taxon>
        <taxon>Mycena</taxon>
    </lineage>
</organism>
<dbReference type="AlphaFoldDB" id="A0AAD6TZP6"/>
<evidence type="ECO:0000313" key="2">
    <source>
        <dbReference type="EMBL" id="KAJ7084781.1"/>
    </source>
</evidence>
<feature type="region of interest" description="Disordered" evidence="1">
    <location>
        <begin position="99"/>
        <end position="119"/>
    </location>
</feature>